<reference evidence="2" key="1">
    <citation type="journal article" date="2022" name="bioRxiv">
        <title>Genomics of Preaxostyla Flagellates Illuminates Evolutionary Transitions and the Path Towards Mitochondrial Loss.</title>
        <authorList>
            <person name="Novak L.V.F."/>
            <person name="Treitli S.C."/>
            <person name="Pyrih J."/>
            <person name="Halakuc P."/>
            <person name="Pipaliya S.V."/>
            <person name="Vacek V."/>
            <person name="Brzon O."/>
            <person name="Soukal P."/>
            <person name="Eme L."/>
            <person name="Dacks J.B."/>
            <person name="Karnkowska A."/>
            <person name="Elias M."/>
            <person name="Hampl V."/>
        </authorList>
    </citation>
    <scope>NUCLEOTIDE SEQUENCE</scope>
    <source>
        <strain evidence="2">RCP-MX</strain>
    </source>
</reference>
<dbReference type="Proteomes" id="UP001141327">
    <property type="component" value="Unassembled WGS sequence"/>
</dbReference>
<dbReference type="EMBL" id="JAPMOS010000025">
    <property type="protein sequence ID" value="KAJ4458885.1"/>
    <property type="molecule type" value="Genomic_DNA"/>
</dbReference>
<protein>
    <submittedName>
        <fullName evidence="2">Uncharacterized protein</fullName>
    </submittedName>
</protein>
<comment type="caution">
    <text evidence="2">The sequence shown here is derived from an EMBL/GenBank/DDBJ whole genome shotgun (WGS) entry which is preliminary data.</text>
</comment>
<keyword evidence="3" id="KW-1185">Reference proteome</keyword>
<feature type="region of interest" description="Disordered" evidence="1">
    <location>
        <begin position="425"/>
        <end position="447"/>
    </location>
</feature>
<name>A0ABQ8UN22_9EUKA</name>
<organism evidence="2 3">
    <name type="scientific">Paratrimastix pyriformis</name>
    <dbReference type="NCBI Taxonomy" id="342808"/>
    <lineage>
        <taxon>Eukaryota</taxon>
        <taxon>Metamonada</taxon>
        <taxon>Preaxostyla</taxon>
        <taxon>Paratrimastigidae</taxon>
        <taxon>Paratrimastix</taxon>
    </lineage>
</organism>
<evidence type="ECO:0000313" key="2">
    <source>
        <dbReference type="EMBL" id="KAJ4458885.1"/>
    </source>
</evidence>
<evidence type="ECO:0000256" key="1">
    <source>
        <dbReference type="SAM" id="MobiDB-lite"/>
    </source>
</evidence>
<sequence>MALLIREKQHQSAAPDPRLVTVLSKLSQSLFATNFSHTTSTMIQRIHIRDVEEMTGGSAAEKSRFPSFLMGTASAVLFWSFLAEIHEGTNVSPSTIRDQLNKLVYGLQTQFWDQEHRVWRKSAASDVLTADEAHPAPVRFRAVDQALALMVLLRVIRLGGVPSLSPEKALHLAWRTIHAILDTTSSSRDAYCFGYSAPATAQSYIDIAHPEMATHVPVTVPLRILWHDAWVIIALLAARRLESCTVESAEPSPPPHDPRAQPISEDAMTDHIFALVRHFLFLYLRKVPLPIGKTFVYSSQVAEPVSYINDLALCHLIFRSIREEAIAPGGMIPRYHEYSRLLYYLTVPETLILPPTPTKGEVAATHGTPPAHPTVPPELVESLVVCPTVLNRIAKIAELVPASPYTQLLMHSYSTCPFHREALGREAASEEDQAQFGGPSMLPPRRKSLPSLLRESASPFPVLFRKPADQEQAFPHVILHDPVVVALPESVEHACGRCMWTSTLPIQVEQPPPPDEGAGLGALELRPRVVPPSTMPTMAPPTLLGATGTAETPLAVRPTTPQEQKNPEPFAPLHSNTETAFALIVSLDWFRTPPHHAEPAVTATR</sequence>
<evidence type="ECO:0000313" key="3">
    <source>
        <dbReference type="Proteomes" id="UP001141327"/>
    </source>
</evidence>
<gene>
    <name evidence="2" type="ORF">PAPYR_5419</name>
</gene>
<proteinExistence type="predicted"/>
<accession>A0ABQ8UN22</accession>